<name>A0ABQ2GUJ4_9PSED</name>
<organism evidence="2 3">
    <name type="scientific">Pseudomonas asuensis</name>
    <dbReference type="NCBI Taxonomy" id="1825787"/>
    <lineage>
        <taxon>Bacteria</taxon>
        <taxon>Pseudomonadati</taxon>
        <taxon>Pseudomonadota</taxon>
        <taxon>Gammaproteobacteria</taxon>
        <taxon>Pseudomonadales</taxon>
        <taxon>Pseudomonadaceae</taxon>
        <taxon>Pseudomonas</taxon>
    </lineage>
</organism>
<comment type="caution">
    <text evidence="2">The sequence shown here is derived from an EMBL/GenBank/DDBJ whole genome shotgun (WGS) entry which is preliminary data.</text>
</comment>
<gene>
    <name evidence="2" type="ORF">GCM10009425_23200</name>
</gene>
<proteinExistence type="predicted"/>
<dbReference type="RefSeq" id="WP_188866274.1">
    <property type="nucleotide sequence ID" value="NZ_BMNW01000004.1"/>
</dbReference>
<keyword evidence="1" id="KW-0732">Signal</keyword>
<reference evidence="3" key="1">
    <citation type="journal article" date="2019" name="Int. J. Syst. Evol. Microbiol.">
        <title>The Global Catalogue of Microorganisms (GCM) 10K type strain sequencing project: providing services to taxonomists for standard genome sequencing and annotation.</title>
        <authorList>
            <consortium name="The Broad Institute Genomics Platform"/>
            <consortium name="The Broad Institute Genome Sequencing Center for Infectious Disease"/>
            <person name="Wu L."/>
            <person name="Ma J."/>
        </authorList>
    </citation>
    <scope>NUCLEOTIDE SEQUENCE [LARGE SCALE GENOMIC DNA]</scope>
    <source>
        <strain evidence="3">JCM 13501</strain>
    </source>
</reference>
<evidence type="ECO:0000256" key="1">
    <source>
        <dbReference type="SAM" id="SignalP"/>
    </source>
</evidence>
<dbReference type="Proteomes" id="UP000616499">
    <property type="component" value="Unassembled WGS sequence"/>
</dbReference>
<dbReference type="EMBL" id="BMNW01000004">
    <property type="protein sequence ID" value="GGM11550.1"/>
    <property type="molecule type" value="Genomic_DNA"/>
</dbReference>
<accession>A0ABQ2GUJ4</accession>
<evidence type="ECO:0000313" key="2">
    <source>
        <dbReference type="EMBL" id="GGM11550.1"/>
    </source>
</evidence>
<feature type="chain" id="PRO_5047203195" evidence="1">
    <location>
        <begin position="18"/>
        <end position="170"/>
    </location>
</feature>
<feature type="signal peptide" evidence="1">
    <location>
        <begin position="1"/>
        <end position="17"/>
    </location>
</feature>
<keyword evidence="3" id="KW-1185">Reference proteome</keyword>
<sequence length="170" mass="19233">MKFTAFILLAFASTAYSADQNICKAYTGPKSFISHWVNDDTSVDTLTTIDSNDLLKEDGKIHEVGDLNGDGNKDYIFESYSSEGSSRDRTYNILIQCHGFLANAGGDYFSGFKLDENQKTLTKGEYKRIVFLAYKRTGDGGIIYNGKTPKTEPQIWEYDKEQKKYRQAKN</sequence>
<protein>
    <submittedName>
        <fullName evidence="2">Uncharacterized protein</fullName>
    </submittedName>
</protein>
<evidence type="ECO:0000313" key="3">
    <source>
        <dbReference type="Proteomes" id="UP000616499"/>
    </source>
</evidence>